<reference evidence="1" key="1">
    <citation type="submission" date="2016-01" db="EMBL/GenBank/DDBJ databases">
        <authorList>
            <person name="Oliw E.H."/>
        </authorList>
    </citation>
    <scope>NUCLEOTIDE SEQUENCE [LARGE SCALE GENOMIC DNA]</scope>
    <source>
        <strain evidence="1">DNF01167</strain>
    </source>
</reference>
<protein>
    <submittedName>
        <fullName evidence="2">SE1561 family protein</fullName>
    </submittedName>
</protein>
<dbReference type="NCBIfam" id="NF040878">
    <property type="entry name" value="SE1561_fam"/>
    <property type="match status" value="1"/>
</dbReference>
<proteinExistence type="predicted"/>
<dbReference type="EMBL" id="JAQMFS010000008">
    <property type="protein sequence ID" value="MDB6185241.1"/>
    <property type="molecule type" value="Genomic_DNA"/>
</dbReference>
<reference evidence="3 5" key="3">
    <citation type="submission" date="2019-11" db="EMBL/GenBank/DDBJ databases">
        <title>FDA dAtabase for Regulatory Grade micrObial Sequences (FDA-ARGOS): Supporting development and validation of Infectious Disease Dx tests.</title>
        <authorList>
            <person name="Damon A."/>
            <person name="Tallon L."/>
            <person name="Sadzewicz L."/>
            <person name="Vavikolanu K."/>
            <person name="Mehta A."/>
            <person name="Aluvathingal J."/>
            <person name="Nadendla S."/>
            <person name="Myers T."/>
            <person name="Yan Y."/>
            <person name="Sichtig H."/>
        </authorList>
    </citation>
    <scope>NUCLEOTIDE SEQUENCE [LARGE SCALE GENOMIC DNA]</scope>
    <source>
        <strain evidence="3 5">FDAARGOS_740</strain>
    </source>
</reference>
<name>A0A133ZWJ0_9BACL</name>
<accession>A0A133ZWJ0</accession>
<dbReference type="EMBL" id="LSDC01000063">
    <property type="protein sequence ID" value="KXB59811.1"/>
    <property type="molecule type" value="Genomic_DNA"/>
</dbReference>
<dbReference type="AlphaFoldDB" id="A0A133ZWJ0"/>
<evidence type="ECO:0000313" key="1">
    <source>
        <dbReference type="EMBL" id="KXB59811.1"/>
    </source>
</evidence>
<dbReference type="PATRIC" id="fig|1379.3.peg.931"/>
<dbReference type="EMBL" id="CP050965">
    <property type="protein sequence ID" value="QIX88222.1"/>
    <property type="molecule type" value="Genomic_DNA"/>
</dbReference>
<evidence type="ECO:0000313" key="3">
    <source>
        <dbReference type="EMBL" id="QIX88222.1"/>
    </source>
</evidence>
<evidence type="ECO:0000313" key="4">
    <source>
        <dbReference type="Proteomes" id="UP000070355"/>
    </source>
</evidence>
<keyword evidence="5" id="KW-1185">Reference proteome</keyword>
<reference evidence="2" key="4">
    <citation type="submission" date="2023-08" db="EMBL/GenBank/DDBJ databases">
        <title>Dental plaque isolates bound by oral lectin ZG16B.</title>
        <authorList>
            <person name="Ghosh S."/>
        </authorList>
    </citation>
    <scope>NUCLEOTIDE SEQUENCE</scope>
    <source>
        <strain evidence="2">DP3_5B</strain>
    </source>
</reference>
<gene>
    <name evidence="3" type="ORF">FOC48_05340</name>
    <name evidence="1" type="ORF">HMPREF3186_00948</name>
    <name evidence="2" type="ORF">PNO30_00395</name>
</gene>
<dbReference type="Proteomes" id="UP000070355">
    <property type="component" value="Unassembled WGS sequence"/>
</dbReference>
<evidence type="ECO:0000313" key="2">
    <source>
        <dbReference type="EMBL" id="MDB6185241.1"/>
    </source>
</evidence>
<sequence length="51" mass="5973">MPNNILEELKTKFEDFASELENIEPEKVDLTQIDRLIALVEELDNEIKTIK</sequence>
<dbReference type="GeneID" id="93208373"/>
<dbReference type="Proteomes" id="UP001212217">
    <property type="component" value="Unassembled WGS sequence"/>
</dbReference>
<dbReference type="RefSeq" id="WP_003144715.1">
    <property type="nucleotide sequence ID" value="NZ_CABFLN010000012.1"/>
</dbReference>
<organism evidence="1 4">
    <name type="scientific">Gemella haemolysans</name>
    <dbReference type="NCBI Taxonomy" id="1379"/>
    <lineage>
        <taxon>Bacteria</taxon>
        <taxon>Bacillati</taxon>
        <taxon>Bacillota</taxon>
        <taxon>Bacilli</taxon>
        <taxon>Bacillales</taxon>
        <taxon>Gemellaceae</taxon>
        <taxon>Gemella</taxon>
    </lineage>
</organism>
<evidence type="ECO:0000313" key="5">
    <source>
        <dbReference type="Proteomes" id="UP000501205"/>
    </source>
</evidence>
<dbReference type="STRING" id="1379.HMPREF3186_00948"/>
<reference evidence="4" key="2">
    <citation type="submission" date="2016-01" db="EMBL/GenBank/DDBJ databases">
        <authorList>
            <person name="Mitreva M."/>
            <person name="Pepin K.H."/>
            <person name="Mihindukulasuriya K.A."/>
            <person name="Fulton R."/>
            <person name="Fronick C."/>
            <person name="O'Laughlin M."/>
            <person name="Miner T."/>
            <person name="Herter B."/>
            <person name="Rosa B.A."/>
            <person name="Cordes M."/>
            <person name="Tomlinson C."/>
            <person name="Wollam A."/>
            <person name="Palsikar V.B."/>
            <person name="Mardis E.R."/>
            <person name="Wilson R.K."/>
        </authorList>
    </citation>
    <scope>NUCLEOTIDE SEQUENCE [LARGE SCALE GENOMIC DNA]</scope>
    <source>
        <strain evidence="4">DNF01167</strain>
    </source>
</reference>
<dbReference type="Proteomes" id="UP000501205">
    <property type="component" value="Chromosome"/>
</dbReference>
<dbReference type="InterPro" id="IPR047670">
    <property type="entry name" value="YfjT-like"/>
</dbReference>